<dbReference type="PROSITE" id="PS50885">
    <property type="entry name" value="HAMP"/>
    <property type="match status" value="1"/>
</dbReference>
<evidence type="ECO:0000256" key="10">
    <source>
        <dbReference type="ARBA" id="ARBA00023012"/>
    </source>
</evidence>
<dbReference type="AlphaFoldDB" id="A0A368VBP5"/>
<comment type="caution">
    <text evidence="14">The sequence shown here is derived from an EMBL/GenBank/DDBJ whole genome shotgun (WGS) entry which is preliminary data.</text>
</comment>
<keyword evidence="9" id="KW-0067">ATP-binding</keyword>
<evidence type="ECO:0000256" key="8">
    <source>
        <dbReference type="ARBA" id="ARBA00022777"/>
    </source>
</evidence>
<accession>A0A368VBP5</accession>
<evidence type="ECO:0000313" key="14">
    <source>
        <dbReference type="EMBL" id="RCW38558.1"/>
    </source>
</evidence>
<dbReference type="EMBL" id="QPIZ01000003">
    <property type="protein sequence ID" value="RCW38558.1"/>
    <property type="molecule type" value="Genomic_DNA"/>
</dbReference>
<keyword evidence="12" id="KW-1133">Transmembrane helix</keyword>
<keyword evidence="4" id="KW-1003">Cell membrane</keyword>
<dbReference type="CDD" id="cd06225">
    <property type="entry name" value="HAMP"/>
    <property type="match status" value="1"/>
</dbReference>
<dbReference type="SMART" id="SM00304">
    <property type="entry name" value="HAMP"/>
    <property type="match status" value="1"/>
</dbReference>
<dbReference type="RefSeq" id="WP_114436381.1">
    <property type="nucleotide sequence ID" value="NZ_QPIZ01000003.1"/>
</dbReference>
<organism evidence="14 15">
    <name type="scientific">Marinilabilia salmonicolor</name>
    <dbReference type="NCBI Taxonomy" id="989"/>
    <lineage>
        <taxon>Bacteria</taxon>
        <taxon>Pseudomonadati</taxon>
        <taxon>Bacteroidota</taxon>
        <taxon>Bacteroidia</taxon>
        <taxon>Marinilabiliales</taxon>
        <taxon>Marinilabiliaceae</taxon>
        <taxon>Marinilabilia</taxon>
    </lineage>
</organism>
<comment type="catalytic activity">
    <reaction evidence="1">
        <text>ATP + protein L-histidine = ADP + protein N-phospho-L-histidine.</text>
        <dbReference type="EC" id="2.7.13.3"/>
    </reaction>
</comment>
<comment type="subcellular location">
    <subcellularLocation>
        <location evidence="2">Cell membrane</location>
        <topology evidence="2">Multi-pass membrane protein</topology>
    </subcellularLocation>
</comment>
<evidence type="ECO:0000256" key="6">
    <source>
        <dbReference type="ARBA" id="ARBA00022679"/>
    </source>
</evidence>
<dbReference type="InterPro" id="IPR050398">
    <property type="entry name" value="HssS/ArlS-like"/>
</dbReference>
<evidence type="ECO:0000256" key="1">
    <source>
        <dbReference type="ARBA" id="ARBA00000085"/>
    </source>
</evidence>
<dbReference type="PANTHER" id="PTHR45528">
    <property type="entry name" value="SENSOR HISTIDINE KINASE CPXA"/>
    <property type="match status" value="1"/>
</dbReference>
<evidence type="ECO:0000256" key="12">
    <source>
        <dbReference type="SAM" id="Phobius"/>
    </source>
</evidence>
<dbReference type="Pfam" id="PF00672">
    <property type="entry name" value="HAMP"/>
    <property type="match status" value="1"/>
</dbReference>
<name>A0A368VBP5_9BACT</name>
<evidence type="ECO:0000259" key="13">
    <source>
        <dbReference type="PROSITE" id="PS50885"/>
    </source>
</evidence>
<keyword evidence="12" id="KW-0812">Transmembrane</keyword>
<proteinExistence type="predicted"/>
<feature type="domain" description="HAMP" evidence="13">
    <location>
        <begin position="202"/>
        <end position="254"/>
    </location>
</feature>
<dbReference type="Pfam" id="PF12729">
    <property type="entry name" value="4HB_MCP_1"/>
    <property type="match status" value="1"/>
</dbReference>
<evidence type="ECO:0000256" key="7">
    <source>
        <dbReference type="ARBA" id="ARBA00022741"/>
    </source>
</evidence>
<dbReference type="Gene3D" id="6.10.340.10">
    <property type="match status" value="1"/>
</dbReference>
<keyword evidence="11 12" id="KW-0472">Membrane</keyword>
<evidence type="ECO:0000256" key="4">
    <source>
        <dbReference type="ARBA" id="ARBA00022475"/>
    </source>
</evidence>
<evidence type="ECO:0000256" key="5">
    <source>
        <dbReference type="ARBA" id="ARBA00022553"/>
    </source>
</evidence>
<keyword evidence="8" id="KW-0418">Kinase</keyword>
<dbReference type="PANTHER" id="PTHR45528:SF1">
    <property type="entry name" value="SENSOR HISTIDINE KINASE CPXA"/>
    <property type="match status" value="1"/>
</dbReference>
<reference evidence="14 15" key="1">
    <citation type="submission" date="2018-07" db="EMBL/GenBank/DDBJ databases">
        <title>Freshwater and sediment microbial communities from various areas in North America, analyzing microbe dynamics in response to fracking.</title>
        <authorList>
            <person name="Lamendella R."/>
        </authorList>
    </citation>
    <scope>NUCLEOTIDE SEQUENCE [LARGE SCALE GENOMIC DNA]</scope>
    <source>
        <strain evidence="14 15">160A</strain>
    </source>
</reference>
<evidence type="ECO:0000256" key="2">
    <source>
        <dbReference type="ARBA" id="ARBA00004651"/>
    </source>
</evidence>
<keyword evidence="7" id="KW-0547">Nucleotide-binding</keyword>
<protein>
    <recommendedName>
        <fullName evidence="3">histidine kinase</fullName>
        <ecNumber evidence="3">2.7.13.3</ecNumber>
    </recommendedName>
</protein>
<dbReference type="InterPro" id="IPR024478">
    <property type="entry name" value="HlyB_4HB_MCP"/>
</dbReference>
<dbReference type="Proteomes" id="UP000252733">
    <property type="component" value="Unassembled WGS sequence"/>
</dbReference>
<keyword evidence="15" id="KW-1185">Reference proteome</keyword>
<dbReference type="InterPro" id="IPR003660">
    <property type="entry name" value="HAMP_dom"/>
</dbReference>
<dbReference type="GO" id="GO:0005524">
    <property type="term" value="F:ATP binding"/>
    <property type="evidence" value="ECO:0007669"/>
    <property type="project" value="UniProtKB-KW"/>
</dbReference>
<dbReference type="GO" id="GO:0000155">
    <property type="term" value="F:phosphorelay sensor kinase activity"/>
    <property type="evidence" value="ECO:0007669"/>
    <property type="project" value="TreeGrafter"/>
</dbReference>
<keyword evidence="5" id="KW-0597">Phosphoprotein</keyword>
<feature type="transmembrane region" description="Helical" evidence="12">
    <location>
        <begin position="178"/>
        <end position="200"/>
    </location>
</feature>
<gene>
    <name evidence="14" type="ORF">DFO77_10323</name>
</gene>
<keyword evidence="10" id="KW-0902">Two-component regulatory system</keyword>
<evidence type="ECO:0000256" key="9">
    <source>
        <dbReference type="ARBA" id="ARBA00022840"/>
    </source>
</evidence>
<evidence type="ECO:0000256" key="11">
    <source>
        <dbReference type="ARBA" id="ARBA00023136"/>
    </source>
</evidence>
<evidence type="ECO:0000256" key="3">
    <source>
        <dbReference type="ARBA" id="ARBA00012438"/>
    </source>
</evidence>
<dbReference type="GO" id="GO:0005886">
    <property type="term" value="C:plasma membrane"/>
    <property type="evidence" value="ECO:0007669"/>
    <property type="project" value="UniProtKB-SubCell"/>
</dbReference>
<evidence type="ECO:0000313" key="15">
    <source>
        <dbReference type="Proteomes" id="UP000252733"/>
    </source>
</evidence>
<dbReference type="SUPFAM" id="SSF158472">
    <property type="entry name" value="HAMP domain-like"/>
    <property type="match status" value="1"/>
</dbReference>
<keyword evidence="6" id="KW-0808">Transferase</keyword>
<dbReference type="EC" id="2.7.13.3" evidence="3"/>
<sequence length="258" mass="29597">MKKTLKLKIFASFMLLIAMLAIAGAISILEFRWLSNSVHGLVEDNYKSIEASKKMVEALEREDSGILLLMLGEWEEGREILKAADRSFFSAFEVAKNNLTENDEESYIRDIEKAYRIYKSSWQRPIVDTDKQGNIVWYKDDIHQKFVDTKSAVNELMSLNQSSMFNEVSDLKEKSKRAIMPGIVSIIAALVFSIILNFFITKYFVNPISELAEAVDNYRDGDKSLRVDISSNDEIKKLENAINDLLQRQVKNFNTSKK</sequence>